<feature type="signal peptide" evidence="1">
    <location>
        <begin position="1"/>
        <end position="25"/>
    </location>
</feature>
<dbReference type="AlphaFoldDB" id="A0AA39X3D4"/>
<feature type="chain" id="PRO_5041408373" description="Secreted protein" evidence="1">
    <location>
        <begin position="26"/>
        <end position="160"/>
    </location>
</feature>
<comment type="caution">
    <text evidence="2">The sequence shown here is derived from an EMBL/GenBank/DDBJ whole genome shotgun (WGS) entry which is preliminary data.</text>
</comment>
<proteinExistence type="predicted"/>
<evidence type="ECO:0000313" key="2">
    <source>
        <dbReference type="EMBL" id="KAK0626536.1"/>
    </source>
</evidence>
<reference evidence="2" key="1">
    <citation type="submission" date="2023-06" db="EMBL/GenBank/DDBJ databases">
        <title>Genome-scale phylogeny and comparative genomics of the fungal order Sordariales.</title>
        <authorList>
            <consortium name="Lawrence Berkeley National Laboratory"/>
            <person name="Hensen N."/>
            <person name="Bonometti L."/>
            <person name="Westerberg I."/>
            <person name="Brannstrom I.O."/>
            <person name="Guillou S."/>
            <person name="Cros-Aarteil S."/>
            <person name="Calhoun S."/>
            <person name="Haridas S."/>
            <person name="Kuo A."/>
            <person name="Mondo S."/>
            <person name="Pangilinan J."/>
            <person name="Riley R."/>
            <person name="Labutti K."/>
            <person name="Andreopoulos B."/>
            <person name="Lipzen A."/>
            <person name="Chen C."/>
            <person name="Yanf M."/>
            <person name="Daum C."/>
            <person name="Ng V."/>
            <person name="Clum A."/>
            <person name="Steindorff A."/>
            <person name="Ohm R."/>
            <person name="Martin F."/>
            <person name="Silar P."/>
            <person name="Natvig D."/>
            <person name="Lalanne C."/>
            <person name="Gautier V."/>
            <person name="Ament-Velasquez S.L."/>
            <person name="Kruys A."/>
            <person name="Hutchinson M.I."/>
            <person name="Powell A.J."/>
            <person name="Barry K."/>
            <person name="Miller A.N."/>
            <person name="Grigoriev I.V."/>
            <person name="Debuchy R."/>
            <person name="Gladieux P."/>
            <person name="Thoren M.H."/>
            <person name="Johannesson H."/>
        </authorList>
    </citation>
    <scope>NUCLEOTIDE SEQUENCE</scope>
    <source>
        <strain evidence="2">CBS 606.72</strain>
    </source>
</reference>
<evidence type="ECO:0000313" key="3">
    <source>
        <dbReference type="Proteomes" id="UP001175000"/>
    </source>
</evidence>
<gene>
    <name evidence="2" type="ORF">B0T14DRAFT_108046</name>
</gene>
<dbReference type="EMBL" id="JAULSU010000002">
    <property type="protein sequence ID" value="KAK0626536.1"/>
    <property type="molecule type" value="Genomic_DNA"/>
</dbReference>
<protein>
    <recommendedName>
        <fullName evidence="4">Secreted protein</fullName>
    </recommendedName>
</protein>
<accession>A0AA39X3D4</accession>
<evidence type="ECO:0008006" key="4">
    <source>
        <dbReference type="Google" id="ProtNLM"/>
    </source>
</evidence>
<keyword evidence="3" id="KW-1185">Reference proteome</keyword>
<sequence>MVQCVLQKWFLLWSLAAVILQTACMENTASDLMHRISIVRTTELRANKGALCRILLYLRLRCRASPFHRLCGRAYRGLVFRQFRLPLPLSPSPSAPLALPPTLLFSLVVTLLPHSESLVDTGTDKADCGPSTRCKATLTTYLPYPLSAGPVVPSGYRDGT</sequence>
<name>A0AA39X3D4_9PEZI</name>
<organism evidence="2 3">
    <name type="scientific">Immersiella caudata</name>
    <dbReference type="NCBI Taxonomy" id="314043"/>
    <lineage>
        <taxon>Eukaryota</taxon>
        <taxon>Fungi</taxon>
        <taxon>Dikarya</taxon>
        <taxon>Ascomycota</taxon>
        <taxon>Pezizomycotina</taxon>
        <taxon>Sordariomycetes</taxon>
        <taxon>Sordariomycetidae</taxon>
        <taxon>Sordariales</taxon>
        <taxon>Lasiosphaeriaceae</taxon>
        <taxon>Immersiella</taxon>
    </lineage>
</organism>
<evidence type="ECO:0000256" key="1">
    <source>
        <dbReference type="SAM" id="SignalP"/>
    </source>
</evidence>
<dbReference type="Proteomes" id="UP001175000">
    <property type="component" value="Unassembled WGS sequence"/>
</dbReference>
<keyword evidence="1" id="KW-0732">Signal</keyword>